<organism evidence="2 3">
    <name type="scientific">Lactuca saligna</name>
    <name type="common">Willowleaf lettuce</name>
    <dbReference type="NCBI Taxonomy" id="75948"/>
    <lineage>
        <taxon>Eukaryota</taxon>
        <taxon>Viridiplantae</taxon>
        <taxon>Streptophyta</taxon>
        <taxon>Embryophyta</taxon>
        <taxon>Tracheophyta</taxon>
        <taxon>Spermatophyta</taxon>
        <taxon>Magnoliopsida</taxon>
        <taxon>eudicotyledons</taxon>
        <taxon>Gunneridae</taxon>
        <taxon>Pentapetalae</taxon>
        <taxon>asterids</taxon>
        <taxon>campanulids</taxon>
        <taxon>Asterales</taxon>
        <taxon>Asteraceae</taxon>
        <taxon>Cichorioideae</taxon>
        <taxon>Cichorieae</taxon>
        <taxon>Lactucinae</taxon>
        <taxon>Lactuca</taxon>
    </lineage>
</organism>
<name>A0AA35VHM3_LACSI</name>
<evidence type="ECO:0000313" key="2">
    <source>
        <dbReference type="EMBL" id="CAI9266395.1"/>
    </source>
</evidence>
<gene>
    <name evidence="2" type="ORF">LSALG_LOCUS6956</name>
</gene>
<sequence length="220" mass="25597">MRSTMAVYSAQSDYDIATEGESEADRFSEFFSLGGTRKIWIPEDVNDVKPKLFSKYLSIEDAMDMYRAYAAKDGFDVRKGSTKIHTKSCVLTHRSMMCNREGFPQTVYVDTTDLKNNKPHRNSNIKRKRCPTFAKFRRVGNSDVFELYKFEERHNHDLVAKDYRHFLRSNRQLDNTAQEFIEKMARVKIGPMKAYKIMQELKGANNVGGTVDDYKNQSRK</sequence>
<dbReference type="PANTHER" id="PTHR47718:SF12">
    <property type="entry name" value="PROTEIN FAR1-RELATED SEQUENCE"/>
    <property type="match status" value="1"/>
</dbReference>
<dbReference type="AlphaFoldDB" id="A0AA35VHM3"/>
<dbReference type="InterPro" id="IPR004330">
    <property type="entry name" value="FAR1_DNA_bnd_dom"/>
</dbReference>
<proteinExistence type="predicted"/>
<dbReference type="Pfam" id="PF03101">
    <property type="entry name" value="FAR1"/>
    <property type="match status" value="1"/>
</dbReference>
<dbReference type="PANTHER" id="PTHR47718">
    <property type="entry name" value="OS01G0519700 PROTEIN"/>
    <property type="match status" value="1"/>
</dbReference>
<accession>A0AA35VHM3</accession>
<protein>
    <recommendedName>
        <fullName evidence="1">FAR1 domain-containing protein</fullName>
    </recommendedName>
</protein>
<dbReference type="EMBL" id="OX465077">
    <property type="protein sequence ID" value="CAI9266395.1"/>
    <property type="molecule type" value="Genomic_DNA"/>
</dbReference>
<evidence type="ECO:0000313" key="3">
    <source>
        <dbReference type="Proteomes" id="UP001177003"/>
    </source>
</evidence>
<reference evidence="2" key="1">
    <citation type="submission" date="2023-04" db="EMBL/GenBank/DDBJ databases">
        <authorList>
            <person name="Vijverberg K."/>
            <person name="Xiong W."/>
            <person name="Schranz E."/>
        </authorList>
    </citation>
    <scope>NUCLEOTIDE SEQUENCE</scope>
</reference>
<feature type="domain" description="FAR1" evidence="1">
    <location>
        <begin position="65"/>
        <end position="159"/>
    </location>
</feature>
<evidence type="ECO:0000259" key="1">
    <source>
        <dbReference type="Pfam" id="PF03101"/>
    </source>
</evidence>
<keyword evidence="3" id="KW-1185">Reference proteome</keyword>
<dbReference type="Proteomes" id="UP001177003">
    <property type="component" value="Chromosome 1"/>
</dbReference>